<dbReference type="KEGG" id="prr:AT705_11660"/>
<evidence type="ECO:0000256" key="1">
    <source>
        <dbReference type="SAM" id="MobiDB-lite"/>
    </source>
</evidence>
<dbReference type="Pfam" id="PF17164">
    <property type="entry name" value="DUF5122"/>
    <property type="match status" value="1"/>
</dbReference>
<dbReference type="NCBIfam" id="NF012211">
    <property type="entry name" value="tand_rpt_95"/>
    <property type="match status" value="8"/>
</dbReference>
<dbReference type="PANTHER" id="PTHR34720:SF9">
    <property type="entry name" value="BLR4714 PROTEIN"/>
    <property type="match status" value="1"/>
</dbReference>
<dbReference type="PROSITE" id="PS50268">
    <property type="entry name" value="CADHERIN_2"/>
    <property type="match status" value="1"/>
</dbReference>
<dbReference type="InterPro" id="IPR002126">
    <property type="entry name" value="Cadherin-like_dom"/>
</dbReference>
<dbReference type="InterPro" id="IPR036116">
    <property type="entry name" value="FN3_sf"/>
</dbReference>
<dbReference type="Pfam" id="PF17963">
    <property type="entry name" value="Big_9"/>
    <property type="match status" value="8"/>
</dbReference>
<evidence type="ECO:0000259" key="2">
    <source>
        <dbReference type="PROSITE" id="PS50268"/>
    </source>
</evidence>
<dbReference type="InterPro" id="IPR003961">
    <property type="entry name" value="FN3_dom"/>
</dbReference>
<dbReference type="Gene3D" id="2.60.40.60">
    <property type="entry name" value="Cadherins"/>
    <property type="match status" value="1"/>
</dbReference>
<evidence type="ECO:0000259" key="3">
    <source>
        <dbReference type="PROSITE" id="PS50853"/>
    </source>
</evidence>
<accession>A0A0U3HQI6</accession>
<dbReference type="GO" id="GO:0016020">
    <property type="term" value="C:membrane"/>
    <property type="evidence" value="ECO:0007669"/>
    <property type="project" value="InterPro"/>
</dbReference>
<organism evidence="4 5">
    <name type="scientific">Pseudoalteromonas rubra</name>
    <dbReference type="NCBI Taxonomy" id="43658"/>
    <lineage>
        <taxon>Bacteria</taxon>
        <taxon>Pseudomonadati</taxon>
        <taxon>Pseudomonadota</taxon>
        <taxon>Gammaproteobacteria</taxon>
        <taxon>Alteromonadales</taxon>
        <taxon>Pseudoalteromonadaceae</taxon>
        <taxon>Pseudoalteromonas</taxon>
    </lineage>
</organism>
<dbReference type="Gene3D" id="2.60.40.10">
    <property type="entry name" value="Immunoglobulins"/>
    <property type="match status" value="1"/>
</dbReference>
<dbReference type="PROSITE" id="PS51257">
    <property type="entry name" value="PROKAR_LIPOPROTEIN"/>
    <property type="match status" value="1"/>
</dbReference>
<dbReference type="PROSITE" id="PS50853">
    <property type="entry name" value="FN3"/>
    <property type="match status" value="1"/>
</dbReference>
<feature type="region of interest" description="Disordered" evidence="1">
    <location>
        <begin position="27"/>
        <end position="62"/>
    </location>
</feature>
<dbReference type="GO" id="GO:0005509">
    <property type="term" value="F:calcium ion binding"/>
    <property type="evidence" value="ECO:0007669"/>
    <property type="project" value="InterPro"/>
</dbReference>
<dbReference type="SUPFAM" id="SSF49265">
    <property type="entry name" value="Fibronectin type III"/>
    <property type="match status" value="1"/>
</dbReference>
<dbReference type="RefSeq" id="WP_058796712.1">
    <property type="nucleotide sequence ID" value="NZ_CP013611.1"/>
</dbReference>
<dbReference type="InterPro" id="IPR013783">
    <property type="entry name" value="Ig-like_fold"/>
</dbReference>
<dbReference type="Proteomes" id="UP000069015">
    <property type="component" value="Chromosome 1"/>
</dbReference>
<dbReference type="SUPFAM" id="SSF49313">
    <property type="entry name" value="Cadherin-like"/>
    <property type="match status" value="1"/>
</dbReference>
<dbReference type="CDD" id="cd11304">
    <property type="entry name" value="Cadherin_repeat"/>
    <property type="match status" value="1"/>
</dbReference>
<dbReference type="Gene3D" id="2.60.40.3440">
    <property type="match status" value="8"/>
</dbReference>
<dbReference type="Pfam" id="PF00028">
    <property type="entry name" value="Cadherin"/>
    <property type="match status" value="1"/>
</dbReference>
<name>A0A0U3HQI6_9GAMM</name>
<reference evidence="4 5" key="1">
    <citation type="submission" date="2015-12" db="EMBL/GenBank/DDBJ databases">
        <title>Complete genome sequence of Pseudoalteromonas rubra SCSIO 6842, harboring a conjugative plasmid.</title>
        <authorList>
            <person name="Li B."/>
            <person name="Wang X."/>
        </authorList>
    </citation>
    <scope>NUCLEOTIDE SEQUENCE [LARGE SCALE GENOMIC DNA]</scope>
    <source>
        <strain evidence="4 5">SCSIO 6842</strain>
    </source>
</reference>
<evidence type="ECO:0000313" key="4">
    <source>
        <dbReference type="EMBL" id="ALU43545.1"/>
    </source>
</evidence>
<feature type="domain" description="Fibronectin type-III" evidence="3">
    <location>
        <begin position="187"/>
        <end position="290"/>
    </location>
</feature>
<dbReference type="GO" id="GO:0007156">
    <property type="term" value="P:homophilic cell adhesion via plasma membrane adhesion molecules"/>
    <property type="evidence" value="ECO:0007669"/>
    <property type="project" value="InterPro"/>
</dbReference>
<protein>
    <recommendedName>
        <fullName evidence="6">Tandem-95 repeat protein</fullName>
    </recommendedName>
</protein>
<proteinExistence type="predicted"/>
<dbReference type="SMART" id="SM00112">
    <property type="entry name" value="CA"/>
    <property type="match status" value="1"/>
</dbReference>
<dbReference type="NCBIfam" id="TIGR02608">
    <property type="entry name" value="delta_60_rpt"/>
    <property type="match status" value="5"/>
</dbReference>
<sequence>MKRSQLHQMGILTLFCTGLLTGCSGDGDDTTSTTPKQNTTTEPPAQDNSADQPDAPSGQASLIPFDYQPRFANRNLAARQVVNTQFVNGTGNVLFPVTQRTYRGNLTVSLDAITDPEGVSRVLLGFDNAEQAQVLCDGNCSDPFAFTETGINPANFAQQPGSLQLQVWVEDNGGNLTTVATQQISWLPRSIAFNSTPRSEGSAALDWQPLPSFLRYNAYLAESPIDDVRNITTLPGGQRVIALTDSTHTFSGLDPQKHYYTRITGIDGSGESAFSESRMLAASNLITPVAVADSFSGVQFESLSGNLLNNDNANGLEPLTLVTTAVRDPQNGTLTLFADGRFTYNPRESFFGTDGFRYRIVNSQGVTAEAEVTLVIERVNQDPIAFDNHYALEQNSELTVSGAGLLVNDIDFDGDALTVNTTPVTDVQNGTLTLNADGSFNYQPNSDFIGTDSFEYRVEDGNGGSNTATITLLIETEVSNFPPVAVNDSYQTNEDEQLFVDLPGVLENDSDADEDTLTLSIIEQPLMGTLELSDTGSFRYTPQQNSYGQDYFVYQIDDGAANVQAFVLIEVSEVNDAPLANDDSVEVAQGQPISILVAANDQDIDGSLNPTSLTLLEGPSHGDVSLSNDRTHFVYQSEPDYRGSDSFTYQIQDDRGAASNVASVFIEVTGDNQLPVAVNDSATTTQEVAVAIDVLANDSDSDGSLNYNSLTVVTAPTNGSVTLDTVELSGFIYTPQSGFSGSDSFTYQVQDNESGLSNTATVTITVEPLNQPPVAVSDSATTTQEVAVAIDVLANDSDNDGSLNYNSLTVVTAPTNGSVTLDTVELSGFIYTPQSGFSGSDSFTYQVQDNEGSLSNTATVTITVEPLNQPPVAVNDSASVEVAQSVTITVLDNDSDADGTLQAGTVEIVQSAQMGTTQVSSSGEIIYFHTGTSEGEDSFTYRVQDNQGAASNTATVTVTITAPDTTPVAVNDSAQTDKNESVGIAILNNDQAKGRDLLINSIMVVTEPSHGSVSIDSANGTALYVPQFNFVGSDSFGYVVSNDLAETSNVATVTITVNDKNYAPTVEPGSTEIETDISSGTLVLQISASDPDGDSLTYQLSGNNATIFSVDTDGKVTVADAELLASNGEQTYTLTVTVCDSGTPQLCAQSEITISVTQAAPSYIASKRSEFGDDGSLMVVLNASQEFHTPGQTLLQADGKIISVGSVGHLNDLAGRNIHRAYVSRQLSDGRPDRTFAAYGNFQSNFNIEVESVPQDVWAKIAAVDEQGRIYVAGYVNFLSSQQLLVFRLLGDGSLDTSYANGNGYMTLPLGSNVFVTPVAIALEDNETLTVLSNIRATSTATTGTVTLSRITAQGEVTTTQTLAETPTKNARGMVTLPSGDYLVYGEITSTETGEDVMLMRLTQSTLAPDSSFQNNGLLQLNITPVDGELPGTLYNDTARQVILKDSNTLLVTGLTTYDPFEDLRSVYLLQLTTDGVLDTAFAGSGLRTYPVNELPSDSSLDLTFHSASGLSLLTEGDNYYIALNRTDGPDEQVVQIIKVGLSGAVDTSWLPGSNGFSIYHANGLKLSNMLQTQSGLLLSGQKSTQLNADTVAHQWLAEVTTSAEFNQSFASFGQGLVNVGRRDETFAVGQISTFSASLGHLLLGGQAATWQSTPQAVPYVLKLDASGQRTNTFGNLGLTSTLPSTSMGAMSSATVGAINEDSTGAVMLSASGNVSVSIGDEQAIATVNKFSNLGALDSSFANNGVLSLIASEYQAESTALELTQLTTLPSGNILALGQATTSCYVHSMAFVIPSSGSLPDHFNYPIPSGYSCSPNAHKVSMIHTVGSSLVGVGQSQPGPTAPQLLLAKANEAGVPDTSFGTDGLALLDIGLSVGDDITMRGSVVDASQGFIVFGHAGTKNFIVRVTSAGALDTSFADGGVLMFEQISGEAVLINQAWIESNGKLLLFAQASSSKSLYVGQLLLSESPGSWDTSFDEDGTQLFNSAVSGELKTVIQHNSSTEFTFVLQQSSPARVSLQAGQVVQQ</sequence>
<dbReference type="PANTHER" id="PTHR34720">
    <property type="entry name" value="MICROCYSTIN DEPENDENT PROTEIN"/>
    <property type="match status" value="1"/>
</dbReference>
<dbReference type="InterPro" id="IPR015919">
    <property type="entry name" value="Cadherin-like_sf"/>
</dbReference>
<evidence type="ECO:0000313" key="5">
    <source>
        <dbReference type="Proteomes" id="UP000069015"/>
    </source>
</evidence>
<dbReference type="EMBL" id="CP013611">
    <property type="protein sequence ID" value="ALU43545.1"/>
    <property type="molecule type" value="Genomic_DNA"/>
</dbReference>
<gene>
    <name evidence="4" type="ORF">AT705_11660</name>
</gene>
<dbReference type="InterPro" id="IPR013431">
    <property type="entry name" value="Delta_60_rpt"/>
</dbReference>
<feature type="compositionally biased region" description="Low complexity" evidence="1">
    <location>
        <begin position="30"/>
        <end position="44"/>
    </location>
</feature>
<evidence type="ECO:0008006" key="6">
    <source>
        <dbReference type="Google" id="ProtNLM"/>
    </source>
</evidence>
<feature type="domain" description="Cadherin" evidence="2">
    <location>
        <begin position="1065"/>
        <end position="1171"/>
    </location>
</feature>